<dbReference type="GO" id="GO:0006506">
    <property type="term" value="P:GPI anchor biosynthetic process"/>
    <property type="evidence" value="ECO:0007669"/>
    <property type="project" value="TreeGrafter"/>
</dbReference>
<keyword evidence="9" id="KW-1185">Reference proteome</keyword>
<proteinExistence type="inferred from homology"/>
<sequence length="186" mass="20772">MRLLVIHSLTKSNQIKSSCSVSFSLLSARSAHTQTLANPYPQREGPEKNTHHIQKSKFRAYLDILITESVLGLFSIFNGMPTFVVSTSWKSFLFLWVHHHIVKILTLVVAITALWVGLLQTSIIPCSHTWLLPVYFVVSLGCYGLLMVGVGLMNFPTCPQEALLLQKDIVEAKEYLKLKGVDVSSS</sequence>
<feature type="transmembrane region" description="Helical" evidence="7">
    <location>
        <begin position="100"/>
        <end position="118"/>
    </location>
</feature>
<name>A0AAN9PD96_CLITE</name>
<comment type="caution">
    <text evidence="8">The sequence shown here is derived from an EMBL/GenBank/DDBJ whole genome shotgun (WGS) entry which is preliminary data.</text>
</comment>
<keyword evidence="4" id="KW-0256">Endoplasmic reticulum</keyword>
<evidence type="ECO:0000256" key="6">
    <source>
        <dbReference type="ARBA" id="ARBA00023136"/>
    </source>
</evidence>
<organism evidence="8 9">
    <name type="scientific">Clitoria ternatea</name>
    <name type="common">Butterfly pea</name>
    <dbReference type="NCBI Taxonomy" id="43366"/>
    <lineage>
        <taxon>Eukaryota</taxon>
        <taxon>Viridiplantae</taxon>
        <taxon>Streptophyta</taxon>
        <taxon>Embryophyta</taxon>
        <taxon>Tracheophyta</taxon>
        <taxon>Spermatophyta</taxon>
        <taxon>Magnoliopsida</taxon>
        <taxon>eudicotyledons</taxon>
        <taxon>Gunneridae</taxon>
        <taxon>Pentapetalae</taxon>
        <taxon>rosids</taxon>
        <taxon>fabids</taxon>
        <taxon>Fabales</taxon>
        <taxon>Fabaceae</taxon>
        <taxon>Papilionoideae</taxon>
        <taxon>50 kb inversion clade</taxon>
        <taxon>NPAAA clade</taxon>
        <taxon>indigoferoid/millettioid clade</taxon>
        <taxon>Phaseoleae</taxon>
        <taxon>Clitoria</taxon>
    </lineage>
</organism>
<keyword evidence="6 7" id="KW-0472">Membrane</keyword>
<dbReference type="PANTHER" id="PTHR16433">
    <property type="entry name" value="DOLICHOL-PHOSPHATE MANNOSYLTRANSFERASE SUBUNIT 3"/>
    <property type="match status" value="1"/>
</dbReference>
<evidence type="ECO:0000313" key="8">
    <source>
        <dbReference type="EMBL" id="KAK7293162.1"/>
    </source>
</evidence>
<dbReference type="InterPro" id="IPR013174">
    <property type="entry name" value="DPM3"/>
</dbReference>
<dbReference type="PANTHER" id="PTHR16433:SF0">
    <property type="entry name" value="DOLICHOL-PHOSPHATE MANNOSYLTRANSFERASE SUBUNIT 3"/>
    <property type="match status" value="1"/>
</dbReference>
<dbReference type="EMBL" id="JAYKXN010000004">
    <property type="protein sequence ID" value="KAK7293162.1"/>
    <property type="molecule type" value="Genomic_DNA"/>
</dbReference>
<feature type="transmembrane region" description="Helical" evidence="7">
    <location>
        <begin position="130"/>
        <end position="153"/>
    </location>
</feature>
<dbReference type="AlphaFoldDB" id="A0AAN9PD96"/>
<evidence type="ECO:0000256" key="5">
    <source>
        <dbReference type="ARBA" id="ARBA00022989"/>
    </source>
</evidence>
<dbReference type="GO" id="GO:0033185">
    <property type="term" value="C:dolichol-phosphate-mannose synthase complex"/>
    <property type="evidence" value="ECO:0007669"/>
    <property type="project" value="TreeGrafter"/>
</dbReference>
<evidence type="ECO:0008006" key="10">
    <source>
        <dbReference type="Google" id="ProtNLM"/>
    </source>
</evidence>
<evidence type="ECO:0000256" key="3">
    <source>
        <dbReference type="ARBA" id="ARBA00022692"/>
    </source>
</evidence>
<evidence type="ECO:0000256" key="2">
    <source>
        <dbReference type="ARBA" id="ARBA00010430"/>
    </source>
</evidence>
<protein>
    <recommendedName>
        <fullName evidence="10">Dolichol-phosphate mannosyltransferase subunit 3</fullName>
    </recommendedName>
</protein>
<evidence type="ECO:0000256" key="7">
    <source>
        <dbReference type="SAM" id="Phobius"/>
    </source>
</evidence>
<dbReference type="Proteomes" id="UP001359559">
    <property type="component" value="Unassembled WGS sequence"/>
</dbReference>
<evidence type="ECO:0000313" key="9">
    <source>
        <dbReference type="Proteomes" id="UP001359559"/>
    </source>
</evidence>
<dbReference type="GO" id="GO:0005789">
    <property type="term" value="C:endoplasmic reticulum membrane"/>
    <property type="evidence" value="ECO:0007669"/>
    <property type="project" value="UniProtKB-SubCell"/>
</dbReference>
<dbReference type="Pfam" id="PF08285">
    <property type="entry name" value="DPM3"/>
    <property type="match status" value="1"/>
</dbReference>
<comment type="similarity">
    <text evidence="2">Belongs to the DPM3 family.</text>
</comment>
<accession>A0AAN9PD96</accession>
<reference evidence="8 9" key="1">
    <citation type="submission" date="2024-01" db="EMBL/GenBank/DDBJ databases">
        <title>The genomes of 5 underutilized Papilionoideae crops provide insights into root nodulation and disease resistance.</title>
        <authorList>
            <person name="Yuan L."/>
        </authorList>
    </citation>
    <scope>NUCLEOTIDE SEQUENCE [LARGE SCALE GENOMIC DNA]</scope>
    <source>
        <strain evidence="8">LY-2023</strain>
        <tissue evidence="8">Leaf</tissue>
    </source>
</reference>
<comment type="subcellular location">
    <subcellularLocation>
        <location evidence="1">Endoplasmic reticulum membrane</location>
        <topology evidence="1">Multi-pass membrane protein</topology>
    </subcellularLocation>
</comment>
<feature type="transmembrane region" description="Helical" evidence="7">
    <location>
        <begin position="60"/>
        <end position="80"/>
    </location>
</feature>
<gene>
    <name evidence="8" type="ORF">RJT34_16023</name>
</gene>
<keyword evidence="3 7" id="KW-0812">Transmembrane</keyword>
<evidence type="ECO:0000256" key="4">
    <source>
        <dbReference type="ARBA" id="ARBA00022824"/>
    </source>
</evidence>
<evidence type="ECO:0000256" key="1">
    <source>
        <dbReference type="ARBA" id="ARBA00004477"/>
    </source>
</evidence>
<keyword evidence="5 7" id="KW-1133">Transmembrane helix</keyword>